<evidence type="ECO:0000313" key="1">
    <source>
        <dbReference type="EMBL" id="MDP9898451.1"/>
    </source>
</evidence>
<dbReference type="RefSeq" id="WP_307688269.1">
    <property type="nucleotide sequence ID" value="NZ_JAUSRO010000002.1"/>
</dbReference>
<dbReference type="EMBL" id="JAUSRO010000002">
    <property type="protein sequence ID" value="MDP9898451.1"/>
    <property type="molecule type" value="Genomic_DNA"/>
</dbReference>
<reference evidence="1 2" key="1">
    <citation type="submission" date="2023-07" db="EMBL/GenBank/DDBJ databases">
        <title>Sorghum-associated microbial communities from plants grown in Nebraska, USA.</title>
        <authorList>
            <person name="Schachtman D."/>
        </authorList>
    </citation>
    <scope>NUCLEOTIDE SEQUENCE [LARGE SCALE GENOMIC DNA]</scope>
    <source>
        <strain evidence="1 2">DS1607</strain>
    </source>
</reference>
<name>A0ABT9S270_9BURK</name>
<accession>A0ABT9S270</accession>
<protein>
    <submittedName>
        <fullName evidence="1">Uncharacterized protein</fullName>
    </submittedName>
</protein>
<gene>
    <name evidence="1" type="ORF">J2W36_000686</name>
</gene>
<organism evidence="1 2">
    <name type="scientific">Variovorax ginsengisoli</name>
    <dbReference type="NCBI Taxonomy" id="363844"/>
    <lineage>
        <taxon>Bacteria</taxon>
        <taxon>Pseudomonadati</taxon>
        <taxon>Pseudomonadota</taxon>
        <taxon>Betaproteobacteria</taxon>
        <taxon>Burkholderiales</taxon>
        <taxon>Comamonadaceae</taxon>
        <taxon>Variovorax</taxon>
    </lineage>
</organism>
<dbReference type="Proteomes" id="UP001226867">
    <property type="component" value="Unassembled WGS sequence"/>
</dbReference>
<comment type="caution">
    <text evidence="1">The sequence shown here is derived from an EMBL/GenBank/DDBJ whole genome shotgun (WGS) entry which is preliminary data.</text>
</comment>
<proteinExistence type="predicted"/>
<keyword evidence="2" id="KW-1185">Reference proteome</keyword>
<sequence length="136" mass="15464">MSFGESAAIYDNARQPYANEVINKNDSGDFRESIVEVVSRHVPLRHARPKLHYQPAKILSALGFDAVEESVIPVVEHLSPEQTIAHVRSMRLWEEVPLSFHYMIEAELYAYVAQRLDAHGIFQRPLHVAVAWGSRS</sequence>
<evidence type="ECO:0000313" key="2">
    <source>
        <dbReference type="Proteomes" id="UP001226867"/>
    </source>
</evidence>